<gene>
    <name evidence="3" type="ORF">JOD17_000213</name>
</gene>
<dbReference type="NCBIfam" id="TIGR01439">
    <property type="entry name" value="lp_hng_hel_AbrB"/>
    <property type="match status" value="1"/>
</dbReference>
<evidence type="ECO:0000256" key="1">
    <source>
        <dbReference type="PROSITE-ProRule" id="PRU01076"/>
    </source>
</evidence>
<proteinExistence type="predicted"/>
<accession>A0ABS2P728</accession>
<dbReference type="EMBL" id="JAFBEC010000001">
    <property type="protein sequence ID" value="MBM7631122.1"/>
    <property type="molecule type" value="Genomic_DNA"/>
</dbReference>
<evidence type="ECO:0000313" key="3">
    <source>
        <dbReference type="EMBL" id="MBM7631122.1"/>
    </source>
</evidence>
<dbReference type="PROSITE" id="PS51740">
    <property type="entry name" value="SPOVT_ABRB"/>
    <property type="match status" value="1"/>
</dbReference>
<dbReference type="PANTHER" id="PTHR36432:SF4">
    <property type="entry name" value="TRANSITION STATE REGULATOR ABH-RELATED"/>
    <property type="match status" value="1"/>
</dbReference>
<dbReference type="InterPro" id="IPR037914">
    <property type="entry name" value="SpoVT-AbrB_sf"/>
</dbReference>
<sequence>MKSIGIVRRIDDLGRVVIPKETRKMLGIKEGDALAIGVQGDRVIVEKYEPHLTKDDLYEMWRVEVGESKAKLLYRGAAITAVMKMSEEDAKTEADRP</sequence>
<name>A0ABS2P728_9BACL</name>
<dbReference type="SMART" id="SM00966">
    <property type="entry name" value="SpoVT_AbrB"/>
    <property type="match status" value="1"/>
</dbReference>
<dbReference type="InterPro" id="IPR007159">
    <property type="entry name" value="SpoVT-AbrB_dom"/>
</dbReference>
<dbReference type="Proteomes" id="UP000741863">
    <property type="component" value="Unassembled WGS sequence"/>
</dbReference>
<keyword evidence="1" id="KW-0238">DNA-binding</keyword>
<dbReference type="Pfam" id="PF04014">
    <property type="entry name" value="MazE_antitoxin"/>
    <property type="match status" value="1"/>
</dbReference>
<protein>
    <submittedName>
        <fullName evidence="3">AbrB family looped-hinge helix DNA binding protein</fullName>
    </submittedName>
</protein>
<organism evidence="3 4">
    <name type="scientific">Geomicrobium sediminis</name>
    <dbReference type="NCBI Taxonomy" id="1347788"/>
    <lineage>
        <taxon>Bacteria</taxon>
        <taxon>Bacillati</taxon>
        <taxon>Bacillota</taxon>
        <taxon>Bacilli</taxon>
        <taxon>Bacillales</taxon>
        <taxon>Geomicrobium</taxon>
    </lineage>
</organism>
<dbReference type="PANTHER" id="PTHR36432">
    <property type="match status" value="1"/>
</dbReference>
<evidence type="ECO:0000259" key="2">
    <source>
        <dbReference type="PROSITE" id="PS51740"/>
    </source>
</evidence>
<comment type="caution">
    <text evidence="3">The sequence shown here is derived from an EMBL/GenBank/DDBJ whole genome shotgun (WGS) entry which is preliminary data.</text>
</comment>
<feature type="domain" description="SpoVT-AbrB" evidence="2">
    <location>
        <begin position="5"/>
        <end position="50"/>
    </location>
</feature>
<keyword evidence="4" id="KW-1185">Reference proteome</keyword>
<dbReference type="SUPFAM" id="SSF89447">
    <property type="entry name" value="AbrB/MazE/MraZ-like"/>
    <property type="match status" value="1"/>
</dbReference>
<reference evidence="3 4" key="1">
    <citation type="submission" date="2021-01" db="EMBL/GenBank/DDBJ databases">
        <title>Genomic Encyclopedia of Type Strains, Phase IV (KMG-IV): sequencing the most valuable type-strain genomes for metagenomic binning, comparative biology and taxonomic classification.</title>
        <authorList>
            <person name="Goeker M."/>
        </authorList>
    </citation>
    <scope>NUCLEOTIDE SEQUENCE [LARGE SCALE GENOMIC DNA]</scope>
    <source>
        <strain evidence="3 4">DSM 25540</strain>
    </source>
</reference>
<dbReference type="RefSeq" id="WP_204695313.1">
    <property type="nucleotide sequence ID" value="NZ_JAFBEC010000001.1"/>
</dbReference>
<dbReference type="Gene3D" id="2.10.260.10">
    <property type="match status" value="1"/>
</dbReference>
<evidence type="ECO:0000313" key="4">
    <source>
        <dbReference type="Proteomes" id="UP000741863"/>
    </source>
</evidence>
<dbReference type="InterPro" id="IPR052731">
    <property type="entry name" value="B_subtilis_Trans_State_Reg"/>
</dbReference>